<organism evidence="1">
    <name type="scientific">viral metagenome</name>
    <dbReference type="NCBI Taxonomy" id="1070528"/>
    <lineage>
        <taxon>unclassified sequences</taxon>
        <taxon>metagenomes</taxon>
        <taxon>organismal metagenomes</taxon>
    </lineage>
</organism>
<dbReference type="AlphaFoldDB" id="A0A6M3IT40"/>
<accession>A0A6M3IT40</accession>
<reference evidence="1" key="1">
    <citation type="submission" date="2020-03" db="EMBL/GenBank/DDBJ databases">
        <title>The deep terrestrial virosphere.</title>
        <authorList>
            <person name="Holmfeldt K."/>
            <person name="Nilsson E."/>
            <person name="Simone D."/>
            <person name="Lopez-Fernandez M."/>
            <person name="Wu X."/>
            <person name="de Brujin I."/>
            <person name="Lundin D."/>
            <person name="Andersson A."/>
            <person name="Bertilsson S."/>
            <person name="Dopson M."/>
        </authorList>
    </citation>
    <scope>NUCLEOTIDE SEQUENCE</scope>
    <source>
        <strain evidence="1">MM415B01087</strain>
    </source>
</reference>
<proteinExistence type="predicted"/>
<gene>
    <name evidence="1" type="ORF">MM415B01087_0007</name>
</gene>
<sequence length="86" mass="10092">MIKIEPVSPNAFKSNKDIVIRTKVNEYIKILNRSLMTSGKTCIKINEIMSPEVFEKVRDYYIDAGWSNIVTFGKFVRFIFPKDERE</sequence>
<dbReference type="EMBL" id="MT141415">
    <property type="protein sequence ID" value="QJA60613.1"/>
    <property type="molecule type" value="Genomic_DNA"/>
</dbReference>
<protein>
    <submittedName>
        <fullName evidence="1">Uncharacterized protein</fullName>
    </submittedName>
</protein>
<evidence type="ECO:0000313" key="1">
    <source>
        <dbReference type="EMBL" id="QJA60613.1"/>
    </source>
</evidence>
<name>A0A6M3IT40_9ZZZZ</name>